<evidence type="ECO:0000256" key="1">
    <source>
        <dbReference type="SAM" id="Phobius"/>
    </source>
</evidence>
<reference evidence="2 3" key="1">
    <citation type="journal article" date="2006" name="PLoS Genet.">
        <title>Comparative genomics of emerging human ehrlichiosis agents.</title>
        <authorList>
            <person name="Dunning Hotopp J.C."/>
            <person name="Lin M."/>
            <person name="Madupu R."/>
            <person name="Crabtree J."/>
            <person name="Angiuoli S.V."/>
            <person name="Eisen J.A."/>
            <person name="Seshadri R."/>
            <person name="Ren Q."/>
            <person name="Wu M."/>
            <person name="Utterback T.R."/>
            <person name="Smith S."/>
            <person name="Lewis M."/>
            <person name="Khouri H."/>
            <person name="Zhang C."/>
            <person name="Niu H."/>
            <person name="Lin Q."/>
            <person name="Ohashi N."/>
            <person name="Zhi N."/>
            <person name="Nelson W."/>
            <person name="Brinkac L.M."/>
            <person name="Dodson R.J."/>
            <person name="Rosovitz M.J."/>
            <person name="Sundaram J."/>
            <person name="Daugherty S.C."/>
            <person name="Davidsen T."/>
            <person name="Durkin A.S."/>
            <person name="Gwinn M."/>
            <person name="Haft D.H."/>
            <person name="Selengut J.D."/>
            <person name="Sullivan S.A."/>
            <person name="Zafar N."/>
            <person name="Zhou L."/>
            <person name="Benahmed F."/>
            <person name="Forberger H."/>
            <person name="Halpin R."/>
            <person name="Mulligan S."/>
            <person name="Robinson J."/>
            <person name="White O."/>
            <person name="Rikihisa Y."/>
            <person name="Tettelin H."/>
        </authorList>
    </citation>
    <scope>NUCLEOTIDE SEQUENCE [LARGE SCALE GENOMIC DNA]</scope>
    <source>
        <strain evidence="3">ATCC VR-367 / Miyayama</strain>
    </source>
</reference>
<keyword evidence="1" id="KW-0812">Transmembrane</keyword>
<accession>Q2GEX2</accession>
<dbReference type="HOGENOM" id="CLU_1022439_0_0_5"/>
<feature type="transmembrane region" description="Helical" evidence="1">
    <location>
        <begin position="83"/>
        <end position="102"/>
    </location>
</feature>
<name>Q2GEX2_EHRS3</name>
<organism evidence="2 3">
    <name type="scientific">Ehrlichia sennetsu (strain ATCC VR-367 / Miyayama)</name>
    <name type="common">Neorickettsia sennetsu</name>
    <dbReference type="NCBI Taxonomy" id="222891"/>
    <lineage>
        <taxon>Bacteria</taxon>
        <taxon>Pseudomonadati</taxon>
        <taxon>Pseudomonadota</taxon>
        <taxon>Alphaproteobacteria</taxon>
        <taxon>Rickettsiales</taxon>
        <taxon>Anaplasmataceae</taxon>
        <taxon>Ehrlichia</taxon>
    </lineage>
</organism>
<dbReference type="AlphaFoldDB" id="Q2GEX2"/>
<dbReference type="Proteomes" id="UP000001942">
    <property type="component" value="Chromosome"/>
</dbReference>
<feature type="transmembrane region" description="Helical" evidence="1">
    <location>
        <begin position="225"/>
        <end position="251"/>
    </location>
</feature>
<proteinExistence type="predicted"/>
<feature type="transmembrane region" description="Helical" evidence="1">
    <location>
        <begin position="114"/>
        <end position="134"/>
    </location>
</feature>
<sequence length="280" mass="31528">MHYVTAKNMIGNSRNSIQVSLPDGLQNCGYTRAKKISPERAATFYIMDSYKQTGGGCHSSKKLVWQELSTEIPRCVFNWQTNLQFAFLGFVWLGIIAAHIAIERIAALKKISSLNLRISYLLGPCLFLFVLSLMRVAAFDLSLSCNSVCRKKVHELKERIKESLYYNRFERCDSIEEISAVIRPHFSFCNAVLIVGTVFFIVPMAMFIVLEGFSVSGLLHNMHAACLTALQSTLLVISFSSILMITASLLYKDQVTHAFELEKVEKIDSERSSAIQYIVS</sequence>
<evidence type="ECO:0000313" key="2">
    <source>
        <dbReference type="EMBL" id="ABD45728.1"/>
    </source>
</evidence>
<protein>
    <submittedName>
        <fullName evidence="2">Uncharacterized protein</fullName>
    </submittedName>
</protein>
<dbReference type="KEGG" id="nse:NSE_0073"/>
<keyword evidence="1" id="KW-0472">Membrane</keyword>
<feature type="transmembrane region" description="Helical" evidence="1">
    <location>
        <begin position="191"/>
        <end position="213"/>
    </location>
</feature>
<keyword evidence="3" id="KW-1185">Reference proteome</keyword>
<evidence type="ECO:0000313" key="3">
    <source>
        <dbReference type="Proteomes" id="UP000001942"/>
    </source>
</evidence>
<dbReference type="RefSeq" id="WP_011451480.1">
    <property type="nucleotide sequence ID" value="NC_007798.1"/>
</dbReference>
<keyword evidence="1" id="KW-1133">Transmembrane helix</keyword>
<dbReference type="EMBL" id="CP000237">
    <property type="protein sequence ID" value="ABD45728.1"/>
    <property type="molecule type" value="Genomic_DNA"/>
</dbReference>
<gene>
    <name evidence="2" type="ordered locus">NSE_0073</name>
</gene>